<comment type="caution">
    <text evidence="1">The sequence shown here is derived from an EMBL/GenBank/DDBJ whole genome shotgun (WGS) entry which is preliminary data.</text>
</comment>
<proteinExistence type="predicted"/>
<reference evidence="1 2" key="1">
    <citation type="submission" date="2014-02" db="EMBL/GenBank/DDBJ databases">
        <authorList>
            <person name="Sears C."/>
            <person name="Carroll K."/>
            <person name="Sack B.R."/>
            <person name="Qadri F."/>
            <person name="Myers L.L."/>
            <person name="Chung G.-T."/>
            <person name="Escheverria P."/>
            <person name="Fraser C.M."/>
            <person name="Sadzewicz L."/>
            <person name="Shefchek K.A."/>
            <person name="Tallon L."/>
            <person name="Das S.P."/>
            <person name="Daugherty S."/>
            <person name="Mongodin E.F."/>
        </authorList>
    </citation>
    <scope>NUCLEOTIDE SEQUENCE [LARGE SCALE GENOMIC DNA]</scope>
    <source>
        <strain evidence="2">3998T(B)3</strain>
    </source>
</reference>
<dbReference type="Proteomes" id="UP000020773">
    <property type="component" value="Unassembled WGS sequence"/>
</dbReference>
<name>A0A015UEI0_BACFG</name>
<dbReference type="EMBL" id="JGDB01000005">
    <property type="protein sequence ID" value="EXY93152.1"/>
    <property type="molecule type" value="Genomic_DNA"/>
</dbReference>
<dbReference type="PATRIC" id="fig|1339316.3.peg.119"/>
<protein>
    <submittedName>
        <fullName evidence="1">Uncharacterized protein</fullName>
    </submittedName>
</protein>
<accession>A0A015UEI0</accession>
<organism evidence="1 2">
    <name type="scientific">Bacteroides fragilis str. 3998T(B)3</name>
    <dbReference type="NCBI Taxonomy" id="1339316"/>
    <lineage>
        <taxon>Bacteria</taxon>
        <taxon>Pseudomonadati</taxon>
        <taxon>Bacteroidota</taxon>
        <taxon>Bacteroidia</taxon>
        <taxon>Bacteroidales</taxon>
        <taxon>Bacteroidaceae</taxon>
        <taxon>Bacteroides</taxon>
    </lineage>
</organism>
<evidence type="ECO:0000313" key="1">
    <source>
        <dbReference type="EMBL" id="EXY93152.1"/>
    </source>
</evidence>
<sequence>MFNLCNIFQFVILNASDYTVSDEDIIKFIWKGETSIQINTFCSAGNKLGKRLEQAGCGVCFRRFGSDRYRMLFIDDLVDNDLT</sequence>
<dbReference type="AlphaFoldDB" id="A0A015UEI0"/>
<evidence type="ECO:0000313" key="2">
    <source>
        <dbReference type="Proteomes" id="UP000020773"/>
    </source>
</evidence>
<gene>
    <name evidence="1" type="ORF">M125_0119</name>
</gene>